<evidence type="ECO:0000313" key="2">
    <source>
        <dbReference type="EMBL" id="CCC08346.1"/>
    </source>
</evidence>
<accession>F7VS60</accession>
<dbReference type="EMBL" id="CABT02000005">
    <property type="protein sequence ID" value="CCC08346.1"/>
    <property type="molecule type" value="Genomic_DNA"/>
</dbReference>
<name>F7VS60_SORMK</name>
<dbReference type="STRING" id="771870.F7VS60"/>
<evidence type="ECO:0000313" key="3">
    <source>
        <dbReference type="Proteomes" id="UP000001881"/>
    </source>
</evidence>
<keyword evidence="3" id="KW-1185">Reference proteome</keyword>
<dbReference type="VEuPathDB" id="FungiDB:SMAC_01894"/>
<comment type="caution">
    <text evidence="2">The sequence shown here is derived from an EMBL/GenBank/DDBJ whole genome shotgun (WGS) entry which is preliminary data.</text>
</comment>
<dbReference type="eggNOG" id="ENOG502S5WH">
    <property type="taxonomic scope" value="Eukaryota"/>
</dbReference>
<evidence type="ECO:0000256" key="1">
    <source>
        <dbReference type="SAM" id="MobiDB-lite"/>
    </source>
</evidence>
<proteinExistence type="predicted"/>
<dbReference type="PANTHER" id="PTHR41390">
    <property type="entry name" value="CHROMOSOME 7, WHOLE GENOME SHOTGUN SEQUENCE"/>
    <property type="match status" value="1"/>
</dbReference>
<dbReference type="OrthoDB" id="5565730at2759"/>
<dbReference type="InParanoid" id="F7VS60"/>
<sequence>MKKIVAPVPNQALGDNVNSAQMPTISDNATKEQTGDQAPSFSNTRPNTPVLGPALKLGAGVGTLGLLTGAAAGIIRSAPVGLYAATTGIQWFVLSSTFCGGPRNVIPGAIIFSLLGLGGAALQNKLKSREQSESWFRKVIDGKWSPITRITNEDWERILEEKLLRVETEIAVLDDSIAELRKNEKKT</sequence>
<dbReference type="Proteomes" id="UP000001881">
    <property type="component" value="Unassembled WGS sequence"/>
</dbReference>
<protein>
    <submittedName>
        <fullName evidence="2">WGS project CABT00000000 data, contig 2.5</fullName>
    </submittedName>
</protein>
<gene>
    <name evidence="2" type="ORF">SMAC_01894</name>
</gene>
<dbReference type="PANTHER" id="PTHR41390:SF1">
    <property type="entry name" value="NADH-UBIQUINONE OXIDOREDUCTASE 213 KDA SUBUNIT"/>
    <property type="match status" value="1"/>
</dbReference>
<reference evidence="2 3" key="1">
    <citation type="journal article" date="2010" name="PLoS Genet.">
        <title>De novo assembly of a 40 Mb eukaryotic genome from short sequence reads: Sordaria macrospora, a model organism for fungal morphogenesis.</title>
        <authorList>
            <person name="Nowrousian M."/>
            <person name="Stajich J."/>
            <person name="Chu M."/>
            <person name="Engh I."/>
            <person name="Espagne E."/>
            <person name="Halliday K."/>
            <person name="Kamerewerd J."/>
            <person name="Kempken F."/>
            <person name="Knab B."/>
            <person name="Kuo H.C."/>
            <person name="Osiewacz H.D."/>
            <person name="Poeggeler S."/>
            <person name="Read N."/>
            <person name="Seiler S."/>
            <person name="Smith K."/>
            <person name="Zickler D."/>
            <person name="Kueck U."/>
            <person name="Freitag M."/>
        </authorList>
    </citation>
    <scope>NUCLEOTIDE SEQUENCE [LARGE SCALE GENOMIC DNA]</scope>
    <source>
        <strain evidence="3">ATCC MYA-333 / DSM 997 / K(L3346) / K-hell</strain>
        <tissue evidence="2">Mycelium</tissue>
    </source>
</reference>
<dbReference type="HOGENOM" id="CLU_094649_1_0_1"/>
<feature type="region of interest" description="Disordered" evidence="1">
    <location>
        <begin position="1"/>
        <end position="23"/>
    </location>
</feature>
<dbReference type="AlphaFoldDB" id="F7VS60"/>
<organism evidence="2 3">
    <name type="scientific">Sordaria macrospora (strain ATCC MYA-333 / DSM 997 / K(L3346) / K-hell)</name>
    <dbReference type="NCBI Taxonomy" id="771870"/>
    <lineage>
        <taxon>Eukaryota</taxon>
        <taxon>Fungi</taxon>
        <taxon>Dikarya</taxon>
        <taxon>Ascomycota</taxon>
        <taxon>Pezizomycotina</taxon>
        <taxon>Sordariomycetes</taxon>
        <taxon>Sordariomycetidae</taxon>
        <taxon>Sordariales</taxon>
        <taxon>Sordariaceae</taxon>
        <taxon>Sordaria</taxon>
    </lineage>
</organism>